<sequence>MCSGMADPLTGTVVLESIRKMAKSLLDTLYSTGRIKEDEELISQNKDVRPQRPFLGAMGASNLTDTKYQGFGNSPNIKEANVVDKVWSYFDKLSTPSDTNSKIIKDAIASETGDYEAVQIPQQFAQFRRPEPLSRHMPDLPPTLKVAVKHHVPGKAGGGWEDSDEEQEKEQNSAISEHRSLASIDLLEESMNENSEECTIIRQYVAKNDFPVSWNEVSDLCAECMKLSITDILASMGNELAESSGNQSLRLMVLLETLLQTEAFASVRSVEQAKIILEPKLLSIANDIGASDNVVTKSKKIIFIINARACPSSSG</sequence>
<name>A0A8S1DE69_9INSE</name>
<dbReference type="Proteomes" id="UP000494165">
    <property type="component" value="Unassembled WGS sequence"/>
</dbReference>
<organism evidence="2 3">
    <name type="scientific">Cloeon dipterum</name>
    <dbReference type="NCBI Taxonomy" id="197152"/>
    <lineage>
        <taxon>Eukaryota</taxon>
        <taxon>Metazoa</taxon>
        <taxon>Ecdysozoa</taxon>
        <taxon>Arthropoda</taxon>
        <taxon>Hexapoda</taxon>
        <taxon>Insecta</taxon>
        <taxon>Pterygota</taxon>
        <taxon>Palaeoptera</taxon>
        <taxon>Ephemeroptera</taxon>
        <taxon>Pisciforma</taxon>
        <taxon>Baetidae</taxon>
        <taxon>Cloeon</taxon>
    </lineage>
</organism>
<keyword evidence="3" id="KW-1185">Reference proteome</keyword>
<dbReference type="OrthoDB" id="118154at2759"/>
<protein>
    <submittedName>
        <fullName evidence="2">Uncharacterized protein</fullName>
    </submittedName>
</protein>
<dbReference type="EMBL" id="CADEPI010000187">
    <property type="protein sequence ID" value="CAB3379506.1"/>
    <property type="molecule type" value="Genomic_DNA"/>
</dbReference>
<comment type="caution">
    <text evidence="2">The sequence shown here is derived from an EMBL/GenBank/DDBJ whole genome shotgun (WGS) entry which is preliminary data.</text>
</comment>
<accession>A0A8S1DE69</accession>
<evidence type="ECO:0000313" key="3">
    <source>
        <dbReference type="Proteomes" id="UP000494165"/>
    </source>
</evidence>
<proteinExistence type="predicted"/>
<evidence type="ECO:0000313" key="2">
    <source>
        <dbReference type="EMBL" id="CAB3379506.1"/>
    </source>
</evidence>
<evidence type="ECO:0000256" key="1">
    <source>
        <dbReference type="SAM" id="MobiDB-lite"/>
    </source>
</evidence>
<gene>
    <name evidence="2" type="ORF">CLODIP_2_CD16113</name>
</gene>
<feature type="region of interest" description="Disordered" evidence="1">
    <location>
        <begin position="153"/>
        <end position="176"/>
    </location>
</feature>
<reference evidence="2 3" key="1">
    <citation type="submission" date="2020-04" db="EMBL/GenBank/DDBJ databases">
        <authorList>
            <person name="Alioto T."/>
            <person name="Alioto T."/>
            <person name="Gomez Garrido J."/>
        </authorList>
    </citation>
    <scope>NUCLEOTIDE SEQUENCE [LARGE SCALE GENOMIC DNA]</scope>
</reference>
<dbReference type="AlphaFoldDB" id="A0A8S1DE69"/>